<evidence type="ECO:0000256" key="2">
    <source>
        <dbReference type="SAM" id="SignalP"/>
    </source>
</evidence>
<dbReference type="PROSITE" id="PS51257">
    <property type="entry name" value="PROKAR_LIPOPROTEIN"/>
    <property type="match status" value="1"/>
</dbReference>
<sequence>MKKYSWILCFLLMLGLVACKGEDKKSEQAGPYVSAGVNQDYIKQSIPDFTPQDAALISSRLTEEASKVNDLEGKEGKELTKIREELFKEKQEEIFKGYNFSQEEMDAIAKESYLGYVMDNVSYTEKGHHKLEASEEDLQRAKEQKADQDQKEEEGFHVYADFPFEKIQSKIPEFTIEESEVLSWRLTDELEKMDDLQGKQGKELTELREKILKDKEKELFKGLSYYSQEEKDFICSQSSIGYKVDGTEYRE</sequence>
<proteinExistence type="predicted"/>
<keyword evidence="4" id="KW-1185">Reference proteome</keyword>
<dbReference type="RefSeq" id="WP_131748300.1">
    <property type="nucleotide sequence ID" value="NZ_CAACYI010000001.1"/>
</dbReference>
<keyword evidence="2" id="KW-0732">Signal</keyword>
<accession>A0A8H2M4P3</accession>
<feature type="region of interest" description="Disordered" evidence="1">
    <location>
        <begin position="131"/>
        <end position="152"/>
    </location>
</feature>
<evidence type="ECO:0000256" key="1">
    <source>
        <dbReference type="SAM" id="MobiDB-lite"/>
    </source>
</evidence>
<name>A0A8H2M4P3_9FIRM</name>
<dbReference type="Proteomes" id="UP000377798">
    <property type="component" value="Unassembled WGS sequence"/>
</dbReference>
<feature type="chain" id="PRO_5038535543" description="NDxxF motif lipoprotein" evidence="2">
    <location>
        <begin position="21"/>
        <end position="251"/>
    </location>
</feature>
<dbReference type="EMBL" id="CAACYI010000001">
    <property type="protein sequence ID" value="VFB15863.1"/>
    <property type="molecule type" value="Genomic_DNA"/>
</dbReference>
<organism evidence="3 4">
    <name type="scientific">Urinicoccus massiliensis</name>
    <dbReference type="NCBI Taxonomy" id="1723382"/>
    <lineage>
        <taxon>Bacteria</taxon>
        <taxon>Bacillati</taxon>
        <taxon>Bacillota</taxon>
        <taxon>Tissierellia</taxon>
        <taxon>Tissierellales</taxon>
        <taxon>Peptoniphilaceae</taxon>
        <taxon>Urinicoccus</taxon>
    </lineage>
</organism>
<comment type="caution">
    <text evidence="3">The sequence shown here is derived from an EMBL/GenBank/DDBJ whole genome shotgun (WGS) entry which is preliminary data.</text>
</comment>
<gene>
    <name evidence="3" type="ORF">NCTC13150_00371</name>
</gene>
<evidence type="ECO:0000313" key="3">
    <source>
        <dbReference type="EMBL" id="VFB15863.1"/>
    </source>
</evidence>
<dbReference type="AlphaFoldDB" id="A0A8H2M4P3"/>
<evidence type="ECO:0008006" key="5">
    <source>
        <dbReference type="Google" id="ProtNLM"/>
    </source>
</evidence>
<protein>
    <recommendedName>
        <fullName evidence="5">NDxxF motif lipoprotein</fullName>
    </recommendedName>
</protein>
<reference evidence="3 4" key="1">
    <citation type="submission" date="2019-02" db="EMBL/GenBank/DDBJ databases">
        <authorList>
            <consortium name="Pathogen Informatics"/>
        </authorList>
    </citation>
    <scope>NUCLEOTIDE SEQUENCE [LARGE SCALE GENOMIC DNA]</scope>
    <source>
        <strain evidence="3 4">3012STDY7089603</strain>
    </source>
</reference>
<evidence type="ECO:0000313" key="4">
    <source>
        <dbReference type="Proteomes" id="UP000377798"/>
    </source>
</evidence>
<feature type="signal peptide" evidence="2">
    <location>
        <begin position="1"/>
        <end position="20"/>
    </location>
</feature>